<protein>
    <submittedName>
        <fullName evidence="2">DinB family protein</fullName>
    </submittedName>
</protein>
<dbReference type="Pfam" id="PF12867">
    <property type="entry name" value="DinB_2"/>
    <property type="match status" value="1"/>
</dbReference>
<organism evidence="2 3">
    <name type="scientific">Ectobacillus funiculus</name>
    <dbReference type="NCBI Taxonomy" id="137993"/>
    <lineage>
        <taxon>Bacteria</taxon>
        <taxon>Bacillati</taxon>
        <taxon>Bacillota</taxon>
        <taxon>Bacilli</taxon>
        <taxon>Bacillales</taxon>
        <taxon>Bacillaceae</taxon>
        <taxon>Ectobacillus</taxon>
    </lineage>
</organism>
<dbReference type="EMBL" id="JBHMAF010000008">
    <property type="protein sequence ID" value="MFB9757244.1"/>
    <property type="molecule type" value="Genomic_DNA"/>
</dbReference>
<dbReference type="InterPro" id="IPR024775">
    <property type="entry name" value="DinB-like"/>
</dbReference>
<dbReference type="Gene3D" id="1.20.120.450">
    <property type="entry name" value="dinb family like domain"/>
    <property type="match status" value="1"/>
</dbReference>
<keyword evidence="3" id="KW-1185">Reference proteome</keyword>
<comment type="caution">
    <text evidence="2">The sequence shown here is derived from an EMBL/GenBank/DDBJ whole genome shotgun (WGS) entry which is preliminary data.</text>
</comment>
<name>A0ABV5W9H9_9BACI</name>
<dbReference type="SUPFAM" id="SSF109854">
    <property type="entry name" value="DinB/YfiT-like putative metalloenzymes"/>
    <property type="match status" value="1"/>
</dbReference>
<gene>
    <name evidence="2" type="ORF">ACFFMS_01575</name>
</gene>
<reference evidence="2 3" key="1">
    <citation type="submission" date="2024-09" db="EMBL/GenBank/DDBJ databases">
        <authorList>
            <person name="Sun Q."/>
            <person name="Mori K."/>
        </authorList>
    </citation>
    <scope>NUCLEOTIDE SEQUENCE [LARGE SCALE GENOMIC DNA]</scope>
    <source>
        <strain evidence="2 3">JCM 11201</strain>
    </source>
</reference>
<evidence type="ECO:0000313" key="2">
    <source>
        <dbReference type="EMBL" id="MFB9757244.1"/>
    </source>
</evidence>
<proteinExistence type="predicted"/>
<feature type="domain" description="DinB-like" evidence="1">
    <location>
        <begin position="31"/>
        <end position="164"/>
    </location>
</feature>
<dbReference type="InterPro" id="IPR034660">
    <property type="entry name" value="DinB/YfiT-like"/>
</dbReference>
<evidence type="ECO:0000313" key="3">
    <source>
        <dbReference type="Proteomes" id="UP001589609"/>
    </source>
</evidence>
<evidence type="ECO:0000259" key="1">
    <source>
        <dbReference type="Pfam" id="PF12867"/>
    </source>
</evidence>
<accession>A0ABV5W9H9</accession>
<sequence>MIIKKPEREEYITYYQKYVDAILEGDLCSLLTRQAEEIITLLGTISEEQSSYRYAQGKWSIKEVLGHITDTERIMSYRLLRIGRGDTTDLAGFDENVYVQHASYERLSMQQLLNDFSAVRHATISLIRILPEDAWTRSGTANGGPVTARALAYIIAGHALHHATILQERYLQAL</sequence>
<dbReference type="Proteomes" id="UP001589609">
    <property type="component" value="Unassembled WGS sequence"/>
</dbReference>